<comment type="caution">
    <text evidence="1">The sequence shown here is derived from an EMBL/GenBank/DDBJ whole genome shotgun (WGS) entry which is preliminary data.</text>
</comment>
<protein>
    <submittedName>
        <fullName evidence="1">Uncharacterized protein</fullName>
    </submittedName>
</protein>
<name>A0ACC3SG63_9PEZI</name>
<accession>A0ACC3SG63</accession>
<dbReference type="Proteomes" id="UP001320706">
    <property type="component" value="Unassembled WGS sequence"/>
</dbReference>
<evidence type="ECO:0000313" key="1">
    <source>
        <dbReference type="EMBL" id="KAK8212801.1"/>
    </source>
</evidence>
<organism evidence="1 2">
    <name type="scientific">Zalaria obscura</name>
    <dbReference type="NCBI Taxonomy" id="2024903"/>
    <lineage>
        <taxon>Eukaryota</taxon>
        <taxon>Fungi</taxon>
        <taxon>Dikarya</taxon>
        <taxon>Ascomycota</taxon>
        <taxon>Pezizomycotina</taxon>
        <taxon>Dothideomycetes</taxon>
        <taxon>Dothideomycetidae</taxon>
        <taxon>Dothideales</taxon>
        <taxon>Zalariaceae</taxon>
        <taxon>Zalaria</taxon>
    </lineage>
</organism>
<gene>
    <name evidence="1" type="ORF">M8818_002966</name>
</gene>
<evidence type="ECO:0000313" key="2">
    <source>
        <dbReference type="Proteomes" id="UP001320706"/>
    </source>
</evidence>
<reference evidence="1" key="1">
    <citation type="submission" date="2024-02" db="EMBL/GenBank/DDBJ databases">
        <title>Metagenome Assembled Genome of Zalaria obscura JY119.</title>
        <authorList>
            <person name="Vighnesh L."/>
            <person name="Jagadeeshwari U."/>
            <person name="Venkata Ramana C."/>
            <person name="Sasikala C."/>
        </authorList>
    </citation>
    <scope>NUCLEOTIDE SEQUENCE</scope>
    <source>
        <strain evidence="1">JY119</strain>
    </source>
</reference>
<proteinExistence type="predicted"/>
<dbReference type="EMBL" id="JAMKPW020000012">
    <property type="protein sequence ID" value="KAK8212801.1"/>
    <property type="molecule type" value="Genomic_DNA"/>
</dbReference>
<keyword evidence="2" id="KW-1185">Reference proteome</keyword>
<sequence>MWGWFRTRNAWPVQGKDDGRILEQSGVLSTESISNYILQGQGRPPPSRSEQAEPSDKCGVPVPAAAVHWNYRNQPKASCCCPPCDPFVPLSPSKQALRFPLFIRRFTLLTTPTLIGRLLAAYRLVTLWTNHPPTSVRAARHTPRSTLLTYQIGYSPSPHITNPKRIARYSIYSSDI</sequence>